<evidence type="ECO:0000313" key="3">
    <source>
        <dbReference type="Proteomes" id="UP000652013"/>
    </source>
</evidence>
<protein>
    <submittedName>
        <fullName evidence="2">Uncharacterized protein</fullName>
    </submittedName>
</protein>
<gene>
    <name evidence="2" type="ORF">Sya03_24180</name>
</gene>
<keyword evidence="3" id="KW-1185">Reference proteome</keyword>
<feature type="region of interest" description="Disordered" evidence="1">
    <location>
        <begin position="240"/>
        <end position="263"/>
    </location>
</feature>
<comment type="caution">
    <text evidence="2">The sequence shown here is derived from an EMBL/GenBank/DDBJ whole genome shotgun (WGS) entry which is preliminary data.</text>
</comment>
<reference evidence="2" key="1">
    <citation type="submission" date="2021-01" db="EMBL/GenBank/DDBJ databases">
        <title>Whole genome shotgun sequence of Spirilliplanes yamanashiensis NBRC 15828.</title>
        <authorList>
            <person name="Komaki H."/>
            <person name="Tamura T."/>
        </authorList>
    </citation>
    <scope>NUCLEOTIDE SEQUENCE</scope>
    <source>
        <strain evidence="2">NBRC 15828</strain>
    </source>
</reference>
<evidence type="ECO:0000313" key="2">
    <source>
        <dbReference type="EMBL" id="GIJ03066.1"/>
    </source>
</evidence>
<dbReference type="EMBL" id="BOOY01000017">
    <property type="protein sequence ID" value="GIJ03066.1"/>
    <property type="molecule type" value="Genomic_DNA"/>
</dbReference>
<dbReference type="RefSeq" id="WP_203938357.1">
    <property type="nucleotide sequence ID" value="NZ_BAAAGJ010000005.1"/>
</dbReference>
<dbReference type="Proteomes" id="UP000652013">
    <property type="component" value="Unassembled WGS sequence"/>
</dbReference>
<accession>A0A8J3Y718</accession>
<name>A0A8J3Y718_9ACTN</name>
<proteinExistence type="predicted"/>
<sequence length="358" mass="39462">MDHLYVNPEALGSLAHPYYAAGENYQHIGDGYDELLPKFKEGFGDDDTGHTFYQHFIRTAEELGLRVRNLENAMVYCGDGLTQTSELYGQAEEDATQTATAFQNETDEILAQPGQGQPARLHSRLAVKSVHPDEAREAQPLRMAVMHTKPAVVVETVRVNEKGERVDENGEPLGPQPLLEPTRASLLRRKVILADEVPEQGQAQPALLRRRQAVMSYDPDNPPPFKRLAVRSVHPDEVRDGEQGVWAPGTVIPPGEVTEPEPHRRGALLPEGEARIQHAELHVRTPLLPEGPIDPDAPRSGFVIGEVVHVEARRGDDDPNPVFWTEARFVEGHGLPPDGFRPGFIAPDEPDPGVAPTP</sequence>
<feature type="region of interest" description="Disordered" evidence="1">
    <location>
        <begin position="335"/>
        <end position="358"/>
    </location>
</feature>
<evidence type="ECO:0000256" key="1">
    <source>
        <dbReference type="SAM" id="MobiDB-lite"/>
    </source>
</evidence>
<dbReference type="AlphaFoldDB" id="A0A8J3Y718"/>
<organism evidence="2 3">
    <name type="scientific">Spirilliplanes yamanashiensis</name>
    <dbReference type="NCBI Taxonomy" id="42233"/>
    <lineage>
        <taxon>Bacteria</taxon>
        <taxon>Bacillati</taxon>
        <taxon>Actinomycetota</taxon>
        <taxon>Actinomycetes</taxon>
        <taxon>Micromonosporales</taxon>
        <taxon>Micromonosporaceae</taxon>
        <taxon>Spirilliplanes</taxon>
    </lineage>
</organism>